<evidence type="ECO:0000256" key="6">
    <source>
        <dbReference type="SAM" id="MobiDB-lite"/>
    </source>
</evidence>
<organism evidence="9">
    <name type="scientific">Thermorudis peleae</name>
    <dbReference type="NCBI Taxonomy" id="1382356"/>
    <lineage>
        <taxon>Bacteria</taxon>
        <taxon>Pseudomonadati</taxon>
        <taxon>Thermomicrobiota</taxon>
        <taxon>Thermomicrobia</taxon>
        <taxon>Thermomicrobia incertae sedis</taxon>
        <taxon>Thermorudis</taxon>
    </lineage>
</organism>
<protein>
    <submittedName>
        <fullName evidence="9">Sigma-70 family RNA polymerase sigma factor</fullName>
    </submittedName>
</protein>
<dbReference type="Pfam" id="PF04542">
    <property type="entry name" value="Sigma70_r2"/>
    <property type="match status" value="1"/>
</dbReference>
<dbReference type="Gene3D" id="1.10.10.10">
    <property type="entry name" value="Winged helix-like DNA-binding domain superfamily/Winged helix DNA-binding domain"/>
    <property type="match status" value="1"/>
</dbReference>
<dbReference type="GO" id="GO:0016987">
    <property type="term" value="F:sigma factor activity"/>
    <property type="evidence" value="ECO:0007669"/>
    <property type="project" value="UniProtKB-KW"/>
</dbReference>
<accession>A0A831TI72</accession>
<keyword evidence="2" id="KW-0805">Transcription regulation</keyword>
<feature type="domain" description="RNA polymerase sigma-70 region 2" evidence="7">
    <location>
        <begin position="15"/>
        <end position="83"/>
    </location>
</feature>
<reference evidence="9" key="1">
    <citation type="journal article" date="2020" name="mSystems">
        <title>Genome- and Community-Level Interaction Insights into Carbon Utilization and Element Cycling Functions of Hydrothermarchaeota in Hydrothermal Sediment.</title>
        <authorList>
            <person name="Zhou Z."/>
            <person name="Liu Y."/>
            <person name="Xu W."/>
            <person name="Pan J."/>
            <person name="Luo Z.H."/>
            <person name="Li M."/>
        </authorList>
    </citation>
    <scope>NUCLEOTIDE SEQUENCE [LARGE SCALE GENOMIC DNA]</scope>
    <source>
        <strain evidence="9">SpSt-210</strain>
    </source>
</reference>
<gene>
    <name evidence="9" type="ORF">ENP34_14655</name>
</gene>
<dbReference type="CDD" id="cd06171">
    <property type="entry name" value="Sigma70_r4"/>
    <property type="match status" value="1"/>
</dbReference>
<dbReference type="InterPro" id="IPR013325">
    <property type="entry name" value="RNA_pol_sigma_r2"/>
</dbReference>
<evidence type="ECO:0000313" key="9">
    <source>
        <dbReference type="EMBL" id="HEG92656.1"/>
    </source>
</evidence>
<proteinExistence type="inferred from homology"/>
<feature type="compositionally biased region" description="Basic and acidic residues" evidence="6">
    <location>
        <begin position="81"/>
        <end position="99"/>
    </location>
</feature>
<evidence type="ECO:0000256" key="3">
    <source>
        <dbReference type="ARBA" id="ARBA00023082"/>
    </source>
</evidence>
<dbReference type="PANTHER" id="PTHR43133">
    <property type="entry name" value="RNA POLYMERASE ECF-TYPE SIGMA FACTO"/>
    <property type="match status" value="1"/>
</dbReference>
<dbReference type="Pfam" id="PF04545">
    <property type="entry name" value="Sigma70_r4"/>
    <property type="match status" value="1"/>
</dbReference>
<keyword evidence="4" id="KW-0238">DNA-binding</keyword>
<evidence type="ECO:0000259" key="8">
    <source>
        <dbReference type="Pfam" id="PF04545"/>
    </source>
</evidence>
<dbReference type="InterPro" id="IPR039425">
    <property type="entry name" value="RNA_pol_sigma-70-like"/>
</dbReference>
<dbReference type="GO" id="GO:0003677">
    <property type="term" value="F:DNA binding"/>
    <property type="evidence" value="ECO:0007669"/>
    <property type="project" value="UniProtKB-KW"/>
</dbReference>
<sequence>MAGLQQRDHQALALLYDRYARSVYSLALHILRDQAAAEDVTQEVFLQLWRQPERYVQERGPLGPWLLRVTRNRAIDLLRRSSRERRPAHPDARAADLHIPDPSPGPDEHAWSATLATRVQAALGELSDAQRQVIELAYFRGLTQREMADVLGLPLGTVKTRVRTALRRLAEILMRDGVWTDVG</sequence>
<evidence type="ECO:0000256" key="1">
    <source>
        <dbReference type="ARBA" id="ARBA00010641"/>
    </source>
</evidence>
<feature type="domain" description="RNA polymerase sigma-70 region 4" evidence="8">
    <location>
        <begin position="122"/>
        <end position="169"/>
    </location>
</feature>
<dbReference type="SUPFAM" id="SSF88659">
    <property type="entry name" value="Sigma3 and sigma4 domains of RNA polymerase sigma factors"/>
    <property type="match status" value="1"/>
</dbReference>
<comment type="similarity">
    <text evidence="1">Belongs to the sigma-70 factor family. ECF subfamily.</text>
</comment>
<keyword evidence="5" id="KW-0804">Transcription</keyword>
<comment type="caution">
    <text evidence="9">The sequence shown here is derived from an EMBL/GenBank/DDBJ whole genome shotgun (WGS) entry which is preliminary data.</text>
</comment>
<dbReference type="InterPro" id="IPR036388">
    <property type="entry name" value="WH-like_DNA-bd_sf"/>
</dbReference>
<evidence type="ECO:0000256" key="5">
    <source>
        <dbReference type="ARBA" id="ARBA00023163"/>
    </source>
</evidence>
<dbReference type="InterPro" id="IPR007627">
    <property type="entry name" value="RNA_pol_sigma70_r2"/>
</dbReference>
<dbReference type="InterPro" id="IPR014284">
    <property type="entry name" value="RNA_pol_sigma-70_dom"/>
</dbReference>
<dbReference type="GO" id="GO:0006352">
    <property type="term" value="P:DNA-templated transcription initiation"/>
    <property type="evidence" value="ECO:0007669"/>
    <property type="project" value="InterPro"/>
</dbReference>
<dbReference type="EMBL" id="DSIY01000340">
    <property type="protein sequence ID" value="HEG92656.1"/>
    <property type="molecule type" value="Genomic_DNA"/>
</dbReference>
<dbReference type="InterPro" id="IPR007630">
    <property type="entry name" value="RNA_pol_sigma70_r4"/>
</dbReference>
<dbReference type="NCBIfam" id="TIGR02937">
    <property type="entry name" value="sigma70-ECF"/>
    <property type="match status" value="1"/>
</dbReference>
<evidence type="ECO:0000259" key="7">
    <source>
        <dbReference type="Pfam" id="PF04542"/>
    </source>
</evidence>
<name>A0A831TI72_9BACT</name>
<dbReference type="InterPro" id="IPR013324">
    <property type="entry name" value="RNA_pol_sigma_r3/r4-like"/>
</dbReference>
<dbReference type="Gene3D" id="1.10.1740.10">
    <property type="match status" value="1"/>
</dbReference>
<dbReference type="PANTHER" id="PTHR43133:SF62">
    <property type="entry name" value="RNA POLYMERASE SIGMA FACTOR SIGZ"/>
    <property type="match status" value="1"/>
</dbReference>
<feature type="region of interest" description="Disordered" evidence="6">
    <location>
        <begin position="81"/>
        <end position="108"/>
    </location>
</feature>
<dbReference type="AlphaFoldDB" id="A0A831TI72"/>
<keyword evidence="3" id="KW-0731">Sigma factor</keyword>
<evidence type="ECO:0000256" key="4">
    <source>
        <dbReference type="ARBA" id="ARBA00023125"/>
    </source>
</evidence>
<evidence type="ECO:0000256" key="2">
    <source>
        <dbReference type="ARBA" id="ARBA00023015"/>
    </source>
</evidence>
<dbReference type="SUPFAM" id="SSF88946">
    <property type="entry name" value="Sigma2 domain of RNA polymerase sigma factors"/>
    <property type="match status" value="1"/>
</dbReference>